<name>A0AC61S3V3_9BACT</name>
<protein>
    <submittedName>
        <fullName evidence="1">Biosynthetic arginine decarboxylase</fullName>
        <ecNumber evidence="1">4.1.1.19</ecNumber>
    </submittedName>
</protein>
<keyword evidence="1" id="KW-0456">Lyase</keyword>
<dbReference type="Proteomes" id="UP000305401">
    <property type="component" value="Unassembled WGS sequence"/>
</dbReference>
<sequence>MRKWRIEDSAELYNINGWGLKYFSINEKGHVVVTPREGYASVDLKDVIDELQVRDISAPLLLRFPDILDNRVEKISRCFKQAAKEYNYTADNFIIYPIKVNQIREVVEEIVSHGKKFNIGLEAGSKPELHAVLATNIADDALIICNGYKDKDYVELALMAQKMGRRIYLVVEKLNELTIIADVAKRLKISPNIGIRIKLSSAGSGKWEESGGDVSKFGLNSSELLSALEFLNRNKLTECLKLIHFHIGSQITKIRRIKNALREATQFYVQLTRMGFEIDFVDIGGGLGVDYDGTRSSASESSMNYSIQEYANDSVSALVDACEKNEIKQPNIITESGRSLTAHHSVLIFDTLAATSLPQWDEKEEISADDHELARELYQIWDKLSQPRLFESWHDALQIREEALDLFSLGLLDLRTRSQIEKLFWSIAREVGDMAMAMKHAPDELRKIAKMLPDKYFCNFSLFQSLPDSWAIDQVFPIMPICRLDEKPTHTATIQDITCDSDGKITNFISFHGTSNSLPVHALREKEPYYLGVFLVGAYQEILGDMHNLFGDTNAVHISVYKDRYEIDQVIYGETVDEVLDYVQYSPKRLVRNVETWVTSSMKSGRISPEEGRDFLNKYRSGLYGYTYLEKDS</sequence>
<evidence type="ECO:0000313" key="2">
    <source>
        <dbReference type="Proteomes" id="UP000305401"/>
    </source>
</evidence>
<organism evidence="1 2">
    <name type="scientific">Muribaculum caecicola</name>
    <dbReference type="NCBI Taxonomy" id="3038144"/>
    <lineage>
        <taxon>Bacteria</taxon>
        <taxon>Pseudomonadati</taxon>
        <taxon>Bacteroidota</taxon>
        <taxon>Bacteroidia</taxon>
        <taxon>Bacteroidales</taxon>
        <taxon>Muribaculaceae</taxon>
        <taxon>Muribaculum</taxon>
    </lineage>
</organism>
<comment type="caution">
    <text evidence="1">The sequence shown here is derived from an EMBL/GenBank/DDBJ whole genome shotgun (WGS) entry which is preliminary data.</text>
</comment>
<accession>A0AC61S3V3</accession>
<evidence type="ECO:0000313" key="1">
    <source>
        <dbReference type="EMBL" id="THG45684.1"/>
    </source>
</evidence>
<reference evidence="1" key="1">
    <citation type="submission" date="2019-04" db="EMBL/GenBank/DDBJ databases">
        <title>Microbes associate with the intestines of laboratory mice.</title>
        <authorList>
            <person name="Navarre W."/>
            <person name="Wong E."/>
            <person name="Huang K.C."/>
            <person name="Tropini C."/>
            <person name="Ng K."/>
            <person name="Yu B."/>
        </authorList>
    </citation>
    <scope>NUCLEOTIDE SEQUENCE</scope>
    <source>
        <strain evidence="1">NM86_A22</strain>
    </source>
</reference>
<keyword evidence="2" id="KW-1185">Reference proteome</keyword>
<dbReference type="EMBL" id="SSTG01000125">
    <property type="protein sequence ID" value="THG45684.1"/>
    <property type="molecule type" value="Genomic_DNA"/>
</dbReference>
<dbReference type="EC" id="4.1.1.19" evidence="1"/>
<gene>
    <name evidence="1" type="primary">speA</name>
    <name evidence="1" type="ORF">E5990_08750</name>
</gene>
<proteinExistence type="predicted"/>